<feature type="transmembrane region" description="Helical" evidence="8">
    <location>
        <begin position="289"/>
        <end position="311"/>
    </location>
</feature>
<dbReference type="PIRSF" id="PIRSF004925">
    <property type="entry name" value="HcaT"/>
    <property type="match status" value="1"/>
</dbReference>
<feature type="transmembrane region" description="Helical" evidence="8">
    <location>
        <begin position="94"/>
        <end position="118"/>
    </location>
</feature>
<evidence type="ECO:0000313" key="10">
    <source>
        <dbReference type="EMBL" id="MFC5987653.1"/>
    </source>
</evidence>
<feature type="transmembrane region" description="Helical" evidence="8">
    <location>
        <begin position="200"/>
        <end position="221"/>
    </location>
</feature>
<keyword evidence="11" id="KW-1185">Reference proteome</keyword>
<keyword evidence="3" id="KW-1003">Cell membrane</keyword>
<evidence type="ECO:0000256" key="4">
    <source>
        <dbReference type="ARBA" id="ARBA00022519"/>
    </source>
</evidence>
<dbReference type="InterPro" id="IPR036259">
    <property type="entry name" value="MFS_trans_sf"/>
</dbReference>
<feature type="domain" description="Major facilitator superfamily (MFS) profile" evidence="9">
    <location>
        <begin position="1"/>
        <end position="378"/>
    </location>
</feature>
<dbReference type="InterPro" id="IPR024989">
    <property type="entry name" value="MFS_assoc_dom"/>
</dbReference>
<sequence>MPVNLYTFLLFYVVIYMGNAIYGTFIPVYFDDIGFSESQIGTLLSLGPLVAILAQPVWGTLGDRAKTKNAILKILILGSGTAMLLYPLSDHFYYLLLMICVFTFFQTSIFAISDAITLETLDREKRGNYGIIRMGGTIGFAVMSLVFGFIARNHLDWMFGTYAAVMIISFVLLLKFPTIKGHQSEGRKMQIWVLFRNHKLMLYMSLNFLIQVSLGFYYAFFPVYFKDLGGDSSLLGWSMVISSLSEIPFLLFAGRIFKRIKIPYIFLGAAVATTLRWYLFYAIQSPEWLLPVQILHGLIFIVISVTMATFINKEVPDELKASGQTFNGLLSLGVARIIGSFVGGITSESFGMRNVFLYNALMILVCIVIFSIIFWKVRDKSSTQVRES</sequence>
<keyword evidence="4" id="KW-0997">Cell inner membrane</keyword>
<keyword evidence="5 8" id="KW-0812">Transmembrane</keyword>
<evidence type="ECO:0000256" key="8">
    <source>
        <dbReference type="SAM" id="Phobius"/>
    </source>
</evidence>
<gene>
    <name evidence="10" type="ORF">ACFPXP_14700</name>
</gene>
<dbReference type="PROSITE" id="PS50850">
    <property type="entry name" value="MFS"/>
    <property type="match status" value="1"/>
</dbReference>
<dbReference type="EMBL" id="JBHSQV010000168">
    <property type="protein sequence ID" value="MFC5987653.1"/>
    <property type="molecule type" value="Genomic_DNA"/>
</dbReference>
<dbReference type="Proteomes" id="UP001596250">
    <property type="component" value="Unassembled WGS sequence"/>
</dbReference>
<keyword evidence="7 8" id="KW-0472">Membrane</keyword>
<keyword evidence="2" id="KW-0813">Transport</keyword>
<dbReference type="Pfam" id="PF12832">
    <property type="entry name" value="MFS_1_like"/>
    <property type="match status" value="1"/>
</dbReference>
<evidence type="ECO:0000256" key="2">
    <source>
        <dbReference type="ARBA" id="ARBA00022448"/>
    </source>
</evidence>
<feature type="transmembrane region" description="Helical" evidence="8">
    <location>
        <begin position="40"/>
        <end position="58"/>
    </location>
</feature>
<evidence type="ECO:0000259" key="9">
    <source>
        <dbReference type="PROSITE" id="PS50850"/>
    </source>
</evidence>
<feature type="transmembrane region" description="Helical" evidence="8">
    <location>
        <begin position="323"/>
        <end position="343"/>
    </location>
</feature>
<proteinExistence type="predicted"/>
<dbReference type="PANTHER" id="PTHR23522:SF10">
    <property type="entry name" value="3-PHENYLPROPIONIC ACID TRANSPORTER-RELATED"/>
    <property type="match status" value="1"/>
</dbReference>
<comment type="caution">
    <text evidence="10">The sequence shown here is derived from an EMBL/GenBank/DDBJ whole genome shotgun (WGS) entry which is preliminary data.</text>
</comment>
<evidence type="ECO:0000256" key="3">
    <source>
        <dbReference type="ARBA" id="ARBA00022475"/>
    </source>
</evidence>
<protein>
    <submittedName>
        <fullName evidence="10">MFS transporter</fullName>
    </submittedName>
</protein>
<feature type="transmembrane region" description="Helical" evidence="8">
    <location>
        <begin position="157"/>
        <end position="179"/>
    </location>
</feature>
<feature type="transmembrane region" description="Helical" evidence="8">
    <location>
        <begin position="355"/>
        <end position="375"/>
    </location>
</feature>
<dbReference type="InterPro" id="IPR026032">
    <property type="entry name" value="HcaT-like"/>
</dbReference>
<feature type="transmembrane region" description="Helical" evidence="8">
    <location>
        <begin position="7"/>
        <end position="28"/>
    </location>
</feature>
<feature type="transmembrane region" description="Helical" evidence="8">
    <location>
        <begin position="233"/>
        <end position="252"/>
    </location>
</feature>
<dbReference type="Gene3D" id="1.20.1250.20">
    <property type="entry name" value="MFS general substrate transporter like domains"/>
    <property type="match status" value="2"/>
</dbReference>
<accession>A0ABW1IRH4</accession>
<comment type="subcellular location">
    <subcellularLocation>
        <location evidence="1">Cell inner membrane</location>
        <topology evidence="1">Multi-pass membrane protein</topology>
    </subcellularLocation>
</comment>
<evidence type="ECO:0000256" key="5">
    <source>
        <dbReference type="ARBA" id="ARBA00022692"/>
    </source>
</evidence>
<name>A0ABW1IRH4_9BACL</name>
<organism evidence="10 11">
    <name type="scientific">Marinicrinis lubricantis</name>
    <dbReference type="NCBI Taxonomy" id="2086470"/>
    <lineage>
        <taxon>Bacteria</taxon>
        <taxon>Bacillati</taxon>
        <taxon>Bacillota</taxon>
        <taxon>Bacilli</taxon>
        <taxon>Bacillales</taxon>
        <taxon>Paenibacillaceae</taxon>
    </lineage>
</organism>
<evidence type="ECO:0000256" key="7">
    <source>
        <dbReference type="ARBA" id="ARBA00023136"/>
    </source>
</evidence>
<keyword evidence="6 8" id="KW-1133">Transmembrane helix</keyword>
<feature type="transmembrane region" description="Helical" evidence="8">
    <location>
        <begin position="130"/>
        <end position="151"/>
    </location>
</feature>
<dbReference type="PANTHER" id="PTHR23522">
    <property type="entry name" value="BLL5896 PROTEIN"/>
    <property type="match status" value="1"/>
</dbReference>
<dbReference type="InterPro" id="IPR020846">
    <property type="entry name" value="MFS_dom"/>
</dbReference>
<evidence type="ECO:0000256" key="6">
    <source>
        <dbReference type="ARBA" id="ARBA00022989"/>
    </source>
</evidence>
<evidence type="ECO:0000256" key="1">
    <source>
        <dbReference type="ARBA" id="ARBA00004429"/>
    </source>
</evidence>
<feature type="transmembrane region" description="Helical" evidence="8">
    <location>
        <begin position="264"/>
        <end position="283"/>
    </location>
</feature>
<evidence type="ECO:0000313" key="11">
    <source>
        <dbReference type="Proteomes" id="UP001596250"/>
    </source>
</evidence>
<dbReference type="SUPFAM" id="SSF103473">
    <property type="entry name" value="MFS general substrate transporter"/>
    <property type="match status" value="1"/>
</dbReference>
<feature type="transmembrane region" description="Helical" evidence="8">
    <location>
        <begin position="70"/>
        <end position="88"/>
    </location>
</feature>
<dbReference type="RefSeq" id="WP_379895063.1">
    <property type="nucleotide sequence ID" value="NZ_CBCSCT010000033.1"/>
</dbReference>
<reference evidence="11" key="1">
    <citation type="journal article" date="2019" name="Int. J. Syst. Evol. Microbiol.">
        <title>The Global Catalogue of Microorganisms (GCM) 10K type strain sequencing project: providing services to taxonomists for standard genome sequencing and annotation.</title>
        <authorList>
            <consortium name="The Broad Institute Genomics Platform"/>
            <consortium name="The Broad Institute Genome Sequencing Center for Infectious Disease"/>
            <person name="Wu L."/>
            <person name="Ma J."/>
        </authorList>
    </citation>
    <scope>NUCLEOTIDE SEQUENCE [LARGE SCALE GENOMIC DNA]</scope>
    <source>
        <strain evidence="11">CCM 8749</strain>
    </source>
</reference>